<evidence type="ECO:0000313" key="1">
    <source>
        <dbReference type="EMBL" id="KKL52426.1"/>
    </source>
</evidence>
<feature type="non-terminal residue" evidence="1">
    <location>
        <position position="1"/>
    </location>
</feature>
<reference evidence="1" key="1">
    <citation type="journal article" date="2015" name="Nature">
        <title>Complex archaea that bridge the gap between prokaryotes and eukaryotes.</title>
        <authorList>
            <person name="Spang A."/>
            <person name="Saw J.H."/>
            <person name="Jorgensen S.L."/>
            <person name="Zaremba-Niedzwiedzka K."/>
            <person name="Martijn J."/>
            <person name="Lind A.E."/>
            <person name="van Eijk R."/>
            <person name="Schleper C."/>
            <person name="Guy L."/>
            <person name="Ettema T.J."/>
        </authorList>
    </citation>
    <scope>NUCLEOTIDE SEQUENCE</scope>
</reference>
<dbReference type="EMBL" id="LAZR01031899">
    <property type="protein sequence ID" value="KKL52426.1"/>
    <property type="molecule type" value="Genomic_DNA"/>
</dbReference>
<accession>A0A0F9DF81</accession>
<protein>
    <submittedName>
        <fullName evidence="1">Uncharacterized protein</fullName>
    </submittedName>
</protein>
<organism evidence="1">
    <name type="scientific">marine sediment metagenome</name>
    <dbReference type="NCBI Taxonomy" id="412755"/>
    <lineage>
        <taxon>unclassified sequences</taxon>
        <taxon>metagenomes</taxon>
        <taxon>ecological metagenomes</taxon>
    </lineage>
</organism>
<sequence>FGRFLADAKWEDDFAKLPTDWGNERKMLHLMKDAMRTYKVATYVPDFSIMVPKKERVKMRLILGTHSPKGLEVFRDVQEKVEKQEMEMRHNLREGDSPQVSLFSSEDVAAFQQEQKGVGCKSNRAHAEAVIVEFLKGRAHAFPGPMINIVMETVPIRRTQLNKLLIEMRERKVISFELPARKRVPQIDTQIALVE</sequence>
<name>A0A0F9DF81_9ZZZZ</name>
<dbReference type="AlphaFoldDB" id="A0A0F9DF81"/>
<proteinExistence type="predicted"/>
<comment type="caution">
    <text evidence="1">The sequence shown here is derived from an EMBL/GenBank/DDBJ whole genome shotgun (WGS) entry which is preliminary data.</text>
</comment>
<gene>
    <name evidence="1" type="ORF">LCGC14_2285590</name>
</gene>